<protein>
    <submittedName>
        <fullName evidence="4">BMP family ABC transporter substrate-binding protein</fullName>
    </submittedName>
</protein>
<accession>A0AAW5JIT6</accession>
<organism evidence="4 5">
    <name type="scientific">Intestinimonas massiliensis</name>
    <name type="common">ex Afouda et al. 2020</name>
    <dbReference type="NCBI Taxonomy" id="1673721"/>
    <lineage>
        <taxon>Bacteria</taxon>
        <taxon>Bacillati</taxon>
        <taxon>Bacillota</taxon>
        <taxon>Clostridia</taxon>
        <taxon>Eubacteriales</taxon>
        <taxon>Intestinimonas</taxon>
    </lineage>
</organism>
<keyword evidence="1 2" id="KW-0732">Signal</keyword>
<proteinExistence type="predicted"/>
<dbReference type="RefSeq" id="WP_256303421.1">
    <property type="nucleotide sequence ID" value="NZ_JANFYS010000006.1"/>
</dbReference>
<dbReference type="InterPro" id="IPR052910">
    <property type="entry name" value="ABC-Purine-Binding"/>
</dbReference>
<comment type="caution">
    <text evidence="4">The sequence shown here is derived from an EMBL/GenBank/DDBJ whole genome shotgun (WGS) entry which is preliminary data.</text>
</comment>
<dbReference type="PROSITE" id="PS51257">
    <property type="entry name" value="PROKAR_LIPOPROTEIN"/>
    <property type="match status" value="1"/>
</dbReference>
<evidence type="ECO:0000259" key="3">
    <source>
        <dbReference type="Pfam" id="PF02608"/>
    </source>
</evidence>
<evidence type="ECO:0000256" key="1">
    <source>
        <dbReference type="ARBA" id="ARBA00022729"/>
    </source>
</evidence>
<dbReference type="PANTHER" id="PTHR43208:SF1">
    <property type="entry name" value="ABC TRANSPORTER SUBSTRATE-BINDING PROTEIN"/>
    <property type="match status" value="1"/>
</dbReference>
<evidence type="ECO:0000313" key="4">
    <source>
        <dbReference type="EMBL" id="MCQ4769727.1"/>
    </source>
</evidence>
<feature type="chain" id="PRO_5043341480" evidence="2">
    <location>
        <begin position="20"/>
        <end position="418"/>
    </location>
</feature>
<dbReference type="Gene3D" id="3.40.50.2300">
    <property type="match status" value="2"/>
</dbReference>
<dbReference type="Proteomes" id="UP001204562">
    <property type="component" value="Unassembled WGS sequence"/>
</dbReference>
<dbReference type="EMBL" id="JANFYS010000006">
    <property type="protein sequence ID" value="MCQ4769727.1"/>
    <property type="molecule type" value="Genomic_DNA"/>
</dbReference>
<feature type="signal peptide" evidence="2">
    <location>
        <begin position="1"/>
        <end position="19"/>
    </location>
</feature>
<feature type="domain" description="ABC transporter substrate-binding protein PnrA-like" evidence="3">
    <location>
        <begin position="65"/>
        <end position="335"/>
    </location>
</feature>
<sequence length="418" mass="43932">MKKRILALLLGGVMVLGLAACSSSGSQSPSPSASAPAASAPAESTPAEPASAVKVGGIMLHDENSGYDMAHIEGLTTACKNLGLDLDTQLIIKYNVPEDENCYDAAVDLAEQGCTIIFSDSYGHQSYMQQAASEFEDVIFVSCTGDNAAASGLANLKNIFPYTYESRYVSGVVAGMKLKELLDAGTVTDPYVGYVGAYPYAEVVSGYTAFFLGIRSIVPEAHMDVQYTQSWYDPAKESEAANALMARGCVIIGQHADSTGAPSAVQAALDGGKTAYSVGYNVDMLSVAPAAALTSAQNVWSVLYQTTLDKFLKGEEIPADFATGIKDGAVSISALGQSCAEGTAEKVEEVWAGLKDGSLNIFDCANFTVGGEHLTSYTESYGMDGAETITDGVFYESVIRSAPYFDLRIDGITELTAE</sequence>
<evidence type="ECO:0000313" key="5">
    <source>
        <dbReference type="Proteomes" id="UP001204562"/>
    </source>
</evidence>
<gene>
    <name evidence="4" type="ORF">NE579_04485</name>
</gene>
<dbReference type="CDD" id="cd19963">
    <property type="entry name" value="PBP1_BMP-like"/>
    <property type="match status" value="1"/>
</dbReference>
<dbReference type="GO" id="GO:0005886">
    <property type="term" value="C:plasma membrane"/>
    <property type="evidence" value="ECO:0007669"/>
    <property type="project" value="InterPro"/>
</dbReference>
<dbReference type="Pfam" id="PF02608">
    <property type="entry name" value="Bmp"/>
    <property type="match status" value="1"/>
</dbReference>
<dbReference type="PANTHER" id="PTHR43208">
    <property type="entry name" value="ABC TRANSPORTER SUBSTRATE-BINDING PROTEIN"/>
    <property type="match status" value="1"/>
</dbReference>
<dbReference type="InterPro" id="IPR003760">
    <property type="entry name" value="PnrA-like"/>
</dbReference>
<evidence type="ECO:0000256" key="2">
    <source>
        <dbReference type="SAM" id="SignalP"/>
    </source>
</evidence>
<dbReference type="AlphaFoldDB" id="A0AAW5JIT6"/>
<reference evidence="4" key="1">
    <citation type="submission" date="2022-06" db="EMBL/GenBank/DDBJ databases">
        <title>Isolation of gut microbiota from human fecal samples.</title>
        <authorList>
            <person name="Pamer E.G."/>
            <person name="Barat B."/>
            <person name="Waligurski E."/>
            <person name="Medina S."/>
            <person name="Paddock L."/>
            <person name="Mostad J."/>
        </authorList>
    </citation>
    <scope>NUCLEOTIDE SEQUENCE</scope>
    <source>
        <strain evidence="4">DFI.9.91</strain>
    </source>
</reference>
<name>A0AAW5JIT6_9FIRM</name>